<evidence type="ECO:0000313" key="1">
    <source>
        <dbReference type="EMBL" id="SVE61104.1"/>
    </source>
</evidence>
<sequence length="96" mass="10776">MGAGLGALGIHRLRFLNDKNNISNLSINGKRLIIIHLQGGNDGLFTLAPRNNDTLYAHRRILMGEIHNGIDWGNDLVLNEKLKDFFDLVQKGWLSI</sequence>
<dbReference type="AlphaFoldDB" id="A0A383EX03"/>
<protein>
    <recommendedName>
        <fullName evidence="2">DUF1501 domain-containing protein</fullName>
    </recommendedName>
</protein>
<dbReference type="EMBL" id="UINC01229406">
    <property type="protein sequence ID" value="SVE61104.1"/>
    <property type="molecule type" value="Genomic_DNA"/>
</dbReference>
<gene>
    <name evidence="1" type="ORF">METZ01_LOCUS513958</name>
</gene>
<organism evidence="1">
    <name type="scientific">marine metagenome</name>
    <dbReference type="NCBI Taxonomy" id="408172"/>
    <lineage>
        <taxon>unclassified sequences</taxon>
        <taxon>metagenomes</taxon>
        <taxon>ecological metagenomes</taxon>
    </lineage>
</organism>
<accession>A0A383EX03</accession>
<reference evidence="1" key="1">
    <citation type="submission" date="2018-05" db="EMBL/GenBank/DDBJ databases">
        <authorList>
            <person name="Lanie J.A."/>
            <person name="Ng W.-L."/>
            <person name="Kazmierczak K.M."/>
            <person name="Andrzejewski T.M."/>
            <person name="Davidsen T.M."/>
            <person name="Wayne K.J."/>
            <person name="Tettelin H."/>
            <person name="Glass J.I."/>
            <person name="Rusch D."/>
            <person name="Podicherti R."/>
            <person name="Tsui H.-C.T."/>
            <person name="Winkler M.E."/>
        </authorList>
    </citation>
    <scope>NUCLEOTIDE SEQUENCE</scope>
</reference>
<proteinExistence type="predicted"/>
<name>A0A383EX03_9ZZZZ</name>
<evidence type="ECO:0008006" key="2">
    <source>
        <dbReference type="Google" id="ProtNLM"/>
    </source>
</evidence>
<feature type="non-terminal residue" evidence="1">
    <location>
        <position position="96"/>
    </location>
</feature>